<keyword evidence="2" id="KW-1185">Reference proteome</keyword>
<sequence length="57" mass="7044">MFCIALKYLYAIQKVRECCHSSCISHSLLPFLIKLSWRNWQRKKRKDWRSVHFYIVL</sequence>
<dbReference type="EMBL" id="KK118568">
    <property type="protein sequence ID" value="KFM73284.1"/>
    <property type="molecule type" value="Genomic_DNA"/>
</dbReference>
<protein>
    <submittedName>
        <fullName evidence="1">Uncharacterized protein</fullName>
    </submittedName>
</protein>
<gene>
    <name evidence="1" type="ORF">X975_21883</name>
</gene>
<dbReference type="AlphaFoldDB" id="A0A087U7E5"/>
<dbReference type="Proteomes" id="UP000054359">
    <property type="component" value="Unassembled WGS sequence"/>
</dbReference>
<proteinExistence type="predicted"/>
<accession>A0A087U7E5</accession>
<feature type="non-terminal residue" evidence="1">
    <location>
        <position position="57"/>
    </location>
</feature>
<name>A0A087U7E5_STEMI</name>
<organism evidence="1 2">
    <name type="scientific">Stegodyphus mimosarum</name>
    <name type="common">African social velvet spider</name>
    <dbReference type="NCBI Taxonomy" id="407821"/>
    <lineage>
        <taxon>Eukaryota</taxon>
        <taxon>Metazoa</taxon>
        <taxon>Ecdysozoa</taxon>
        <taxon>Arthropoda</taxon>
        <taxon>Chelicerata</taxon>
        <taxon>Arachnida</taxon>
        <taxon>Araneae</taxon>
        <taxon>Araneomorphae</taxon>
        <taxon>Entelegynae</taxon>
        <taxon>Eresoidea</taxon>
        <taxon>Eresidae</taxon>
        <taxon>Stegodyphus</taxon>
    </lineage>
</organism>
<evidence type="ECO:0000313" key="1">
    <source>
        <dbReference type="EMBL" id="KFM73284.1"/>
    </source>
</evidence>
<evidence type="ECO:0000313" key="2">
    <source>
        <dbReference type="Proteomes" id="UP000054359"/>
    </source>
</evidence>
<reference evidence="1 2" key="1">
    <citation type="submission" date="2013-11" db="EMBL/GenBank/DDBJ databases">
        <title>Genome sequencing of Stegodyphus mimosarum.</title>
        <authorList>
            <person name="Bechsgaard J."/>
        </authorList>
    </citation>
    <scope>NUCLEOTIDE SEQUENCE [LARGE SCALE GENOMIC DNA]</scope>
</reference>